<keyword evidence="11" id="KW-1185">Reference proteome</keyword>
<evidence type="ECO:0000256" key="6">
    <source>
        <dbReference type="ARBA" id="ARBA00037968"/>
    </source>
</evidence>
<proteinExistence type="inferred from homology"/>
<evidence type="ECO:0000256" key="1">
    <source>
        <dbReference type="ARBA" id="ARBA00004141"/>
    </source>
</evidence>
<dbReference type="GO" id="GO:0022857">
    <property type="term" value="F:transmembrane transporter activity"/>
    <property type="evidence" value="ECO:0007669"/>
    <property type="project" value="InterPro"/>
</dbReference>
<evidence type="ECO:0000313" key="11">
    <source>
        <dbReference type="Proteomes" id="UP000256328"/>
    </source>
</evidence>
<keyword evidence="2" id="KW-0813">Transport</keyword>
<dbReference type="InterPro" id="IPR011701">
    <property type="entry name" value="MFS"/>
</dbReference>
<feature type="transmembrane region" description="Helical" evidence="8">
    <location>
        <begin position="352"/>
        <end position="371"/>
    </location>
</feature>
<comment type="caution">
    <text evidence="10">The sequence shown here is derived from an EMBL/GenBank/DDBJ whole genome shotgun (WGS) entry which is preliminary data.</text>
</comment>
<dbReference type="FunFam" id="1.20.1250.20:FF:000064">
    <property type="entry name" value="MFS allantoate transporter"/>
    <property type="match status" value="1"/>
</dbReference>
<feature type="transmembrane region" description="Helical" evidence="8">
    <location>
        <begin position="377"/>
        <end position="399"/>
    </location>
</feature>
<feature type="transmembrane region" description="Helical" evidence="8">
    <location>
        <begin position="55"/>
        <end position="72"/>
    </location>
</feature>
<dbReference type="OrthoDB" id="6730379at2759"/>
<sequence>MSTPVSKESVMESQPEKHIGQDESRSLDKELVNGDIIEARLPYTAEEEKAVRRKTDLVILPLLCMVFFLQYLDKQSLSYASVFGLLTDLNMTSNQYSWCSSIFYIGQLVSEYPFIYLMSRLPLARFVGVTIIIWGGVCMCLAAPKNYAGFAAVRFLLGFCEGAVSPAFVTMTSIWYRKDEHALRVGAWITMNGLAQIIGALLMYGIGKNSTLALAPWRALFIICGALTFAGGIVFFFAMPSGPDKAWFLTEREREVATLRLAKDHDGGDKTNWSNKQLYEALTDVKSWLVFSFGVLVTMPSPVLTFASLVIKNIGYNKFQTMLYGAPSGAVQIFFIWIGVLGCFLWPNRRSLIVMILVIVPLVGNILLLKLSISAGWGMIVASWLASVISDVFSITLSLSASNVKGNTKRSVVNTMYFIGYSAGCIGAPQLWKHSPRYISGVITDLVAWVLLLIVMAWYWYSCSSENKRRDQLMETEEVPVFEKGADVTDGEDLTFRYTC</sequence>
<comment type="subcellular location">
    <subcellularLocation>
        <location evidence="1">Membrane</location>
        <topology evidence="1">Multi-pass membrane protein</topology>
    </subcellularLocation>
</comment>
<feature type="transmembrane region" description="Helical" evidence="8">
    <location>
        <begin position="288"/>
        <end position="311"/>
    </location>
</feature>
<feature type="transmembrane region" description="Helical" evidence="8">
    <location>
        <begin position="156"/>
        <end position="176"/>
    </location>
</feature>
<comment type="similarity">
    <text evidence="6">Belongs to the major facilitator superfamily. Allantoate permease family.</text>
</comment>
<feature type="region of interest" description="Disordered" evidence="7">
    <location>
        <begin position="1"/>
        <end position="24"/>
    </location>
</feature>
<evidence type="ECO:0000256" key="3">
    <source>
        <dbReference type="ARBA" id="ARBA00022692"/>
    </source>
</evidence>
<organism evidence="10 11">
    <name type="scientific">Coleophoma crateriformis</name>
    <dbReference type="NCBI Taxonomy" id="565419"/>
    <lineage>
        <taxon>Eukaryota</taxon>
        <taxon>Fungi</taxon>
        <taxon>Dikarya</taxon>
        <taxon>Ascomycota</taxon>
        <taxon>Pezizomycotina</taxon>
        <taxon>Leotiomycetes</taxon>
        <taxon>Helotiales</taxon>
        <taxon>Dermateaceae</taxon>
        <taxon>Coleophoma</taxon>
    </lineage>
</organism>
<feature type="transmembrane region" description="Helical" evidence="8">
    <location>
        <begin position="323"/>
        <end position="345"/>
    </location>
</feature>
<keyword evidence="5 8" id="KW-0472">Membrane</keyword>
<evidence type="ECO:0000256" key="4">
    <source>
        <dbReference type="ARBA" id="ARBA00022989"/>
    </source>
</evidence>
<feature type="transmembrane region" description="Helical" evidence="8">
    <location>
        <begin position="219"/>
        <end position="239"/>
    </location>
</feature>
<name>A0A3D8R3B9_9HELO</name>
<evidence type="ECO:0000256" key="2">
    <source>
        <dbReference type="ARBA" id="ARBA00022448"/>
    </source>
</evidence>
<feature type="compositionally biased region" description="Basic and acidic residues" evidence="7">
    <location>
        <begin position="14"/>
        <end position="24"/>
    </location>
</feature>
<feature type="transmembrane region" description="Helical" evidence="8">
    <location>
        <begin position="123"/>
        <end position="144"/>
    </location>
</feature>
<protein>
    <submittedName>
        <fullName evidence="10">Pantothenate transporter-1</fullName>
    </submittedName>
</protein>
<dbReference type="PANTHER" id="PTHR43791">
    <property type="entry name" value="PERMEASE-RELATED"/>
    <property type="match status" value="1"/>
</dbReference>
<dbReference type="EMBL" id="PDLN01000013">
    <property type="protein sequence ID" value="RDW68543.1"/>
    <property type="molecule type" value="Genomic_DNA"/>
</dbReference>
<evidence type="ECO:0000259" key="9">
    <source>
        <dbReference type="PROSITE" id="PS50850"/>
    </source>
</evidence>
<dbReference type="Gene3D" id="1.20.1250.20">
    <property type="entry name" value="MFS general substrate transporter like domains"/>
    <property type="match status" value="1"/>
</dbReference>
<dbReference type="AlphaFoldDB" id="A0A3D8R3B9"/>
<feature type="transmembrane region" description="Helical" evidence="8">
    <location>
        <begin position="188"/>
        <end position="207"/>
    </location>
</feature>
<dbReference type="SUPFAM" id="SSF103473">
    <property type="entry name" value="MFS general substrate transporter"/>
    <property type="match status" value="1"/>
</dbReference>
<dbReference type="PANTHER" id="PTHR43791:SF103">
    <property type="entry name" value="MAJOR FACILITATOR SUPERFAMILY (MFS) PROFILE DOMAIN-CONTAINING PROTEIN-RELATED"/>
    <property type="match status" value="1"/>
</dbReference>
<feature type="domain" description="Major facilitator superfamily (MFS) profile" evidence="9">
    <location>
        <begin position="59"/>
        <end position="500"/>
    </location>
</feature>
<dbReference type="InterPro" id="IPR036259">
    <property type="entry name" value="MFS_trans_sf"/>
</dbReference>
<dbReference type="InterPro" id="IPR020846">
    <property type="entry name" value="MFS_dom"/>
</dbReference>
<keyword evidence="3 8" id="KW-0812">Transmembrane</keyword>
<dbReference type="Proteomes" id="UP000256328">
    <property type="component" value="Unassembled WGS sequence"/>
</dbReference>
<keyword evidence="4 8" id="KW-1133">Transmembrane helix</keyword>
<gene>
    <name evidence="10" type="ORF">BP5796_09200</name>
</gene>
<reference evidence="10 11" key="1">
    <citation type="journal article" date="2018" name="IMA Fungus">
        <title>IMA Genome-F 9: Draft genome sequence of Annulohypoxylon stygium, Aspergillus mulundensis, Berkeleyomyces basicola (syn. Thielaviopsis basicola), Ceratocystis smalleyi, two Cercospora beticola strains, Coleophoma cylindrospora, Fusarium fracticaudum, Phialophora cf. hyalina, and Morchella septimelata.</title>
        <authorList>
            <person name="Wingfield B.D."/>
            <person name="Bills G.F."/>
            <person name="Dong Y."/>
            <person name="Huang W."/>
            <person name="Nel W.J."/>
            <person name="Swalarsk-Parry B.S."/>
            <person name="Vaghefi N."/>
            <person name="Wilken P.M."/>
            <person name="An Z."/>
            <person name="de Beer Z.W."/>
            <person name="De Vos L."/>
            <person name="Chen L."/>
            <person name="Duong T.A."/>
            <person name="Gao Y."/>
            <person name="Hammerbacher A."/>
            <person name="Kikkert J.R."/>
            <person name="Li Y."/>
            <person name="Li H."/>
            <person name="Li K."/>
            <person name="Li Q."/>
            <person name="Liu X."/>
            <person name="Ma X."/>
            <person name="Naidoo K."/>
            <person name="Pethybridge S.J."/>
            <person name="Sun J."/>
            <person name="Steenkamp E.T."/>
            <person name="van der Nest M.A."/>
            <person name="van Wyk S."/>
            <person name="Wingfield M.J."/>
            <person name="Xiong C."/>
            <person name="Yue Q."/>
            <person name="Zhang X."/>
        </authorList>
    </citation>
    <scope>NUCLEOTIDE SEQUENCE [LARGE SCALE GENOMIC DNA]</scope>
    <source>
        <strain evidence="10 11">BP5796</strain>
    </source>
</reference>
<dbReference type="Pfam" id="PF07690">
    <property type="entry name" value="MFS_1"/>
    <property type="match status" value="1"/>
</dbReference>
<dbReference type="PROSITE" id="PS50850">
    <property type="entry name" value="MFS"/>
    <property type="match status" value="1"/>
</dbReference>
<evidence type="ECO:0000256" key="7">
    <source>
        <dbReference type="SAM" id="MobiDB-lite"/>
    </source>
</evidence>
<evidence type="ECO:0000313" key="10">
    <source>
        <dbReference type="EMBL" id="RDW68543.1"/>
    </source>
</evidence>
<feature type="transmembrane region" description="Helical" evidence="8">
    <location>
        <begin position="438"/>
        <end position="461"/>
    </location>
</feature>
<dbReference type="GO" id="GO:0016020">
    <property type="term" value="C:membrane"/>
    <property type="evidence" value="ECO:0007669"/>
    <property type="project" value="UniProtKB-SubCell"/>
</dbReference>
<evidence type="ECO:0000256" key="8">
    <source>
        <dbReference type="SAM" id="Phobius"/>
    </source>
</evidence>
<accession>A0A3D8R3B9</accession>
<evidence type="ECO:0000256" key="5">
    <source>
        <dbReference type="ARBA" id="ARBA00023136"/>
    </source>
</evidence>